<dbReference type="AlphaFoldDB" id="A0A182V8M1"/>
<dbReference type="PROSITE" id="PS50016">
    <property type="entry name" value="ZF_PHD_2"/>
    <property type="match status" value="1"/>
</dbReference>
<dbReference type="Proteomes" id="UP000075903">
    <property type="component" value="Unassembled WGS sequence"/>
</dbReference>
<evidence type="ECO:0000313" key="6">
    <source>
        <dbReference type="EnsemblMetazoa" id="AMEM010726-PA"/>
    </source>
</evidence>
<dbReference type="InterPro" id="IPR019786">
    <property type="entry name" value="Zinc_finger_PHD-type_CS"/>
</dbReference>
<dbReference type="GO" id="GO:0008270">
    <property type="term" value="F:zinc ion binding"/>
    <property type="evidence" value="ECO:0007669"/>
    <property type="project" value="UniProtKB-KW"/>
</dbReference>
<dbReference type="SUPFAM" id="SSF57903">
    <property type="entry name" value="FYVE/PHD zinc finger"/>
    <property type="match status" value="2"/>
</dbReference>
<dbReference type="STRING" id="30066.A0A182V8M1"/>
<keyword evidence="2 4" id="KW-0863">Zinc-finger</keyword>
<dbReference type="VEuPathDB" id="VectorBase:AMEM010726"/>
<dbReference type="Gene3D" id="3.30.40.10">
    <property type="entry name" value="Zinc/RING finger domain, C3HC4 (zinc finger)"/>
    <property type="match status" value="2"/>
</dbReference>
<dbReference type="CDD" id="cd15489">
    <property type="entry name" value="PHD_SF"/>
    <property type="match status" value="1"/>
</dbReference>
<evidence type="ECO:0000259" key="5">
    <source>
        <dbReference type="PROSITE" id="PS50016"/>
    </source>
</evidence>
<evidence type="ECO:0000313" key="7">
    <source>
        <dbReference type="Proteomes" id="UP000075903"/>
    </source>
</evidence>
<keyword evidence="7" id="KW-1185">Reference proteome</keyword>
<organism evidence="6 7">
    <name type="scientific">Anopheles merus</name>
    <name type="common">Mosquito</name>
    <dbReference type="NCBI Taxonomy" id="30066"/>
    <lineage>
        <taxon>Eukaryota</taxon>
        <taxon>Metazoa</taxon>
        <taxon>Ecdysozoa</taxon>
        <taxon>Arthropoda</taxon>
        <taxon>Hexapoda</taxon>
        <taxon>Insecta</taxon>
        <taxon>Pterygota</taxon>
        <taxon>Neoptera</taxon>
        <taxon>Endopterygota</taxon>
        <taxon>Diptera</taxon>
        <taxon>Nematocera</taxon>
        <taxon>Culicoidea</taxon>
        <taxon>Culicidae</taxon>
        <taxon>Anophelinae</taxon>
        <taxon>Anopheles</taxon>
    </lineage>
</organism>
<evidence type="ECO:0000256" key="2">
    <source>
        <dbReference type="ARBA" id="ARBA00022771"/>
    </source>
</evidence>
<dbReference type="EnsemblMetazoa" id="AMEM010726-RA">
    <property type="protein sequence ID" value="AMEM010726-PA"/>
    <property type="gene ID" value="AMEM010726"/>
</dbReference>
<dbReference type="SMART" id="SM00249">
    <property type="entry name" value="PHD"/>
    <property type="match status" value="2"/>
</dbReference>
<dbReference type="InterPro" id="IPR019787">
    <property type="entry name" value="Znf_PHD-finger"/>
</dbReference>
<dbReference type="InterPro" id="IPR011011">
    <property type="entry name" value="Znf_FYVE_PHD"/>
</dbReference>
<proteinExistence type="predicted"/>
<dbReference type="Pfam" id="PF13831">
    <property type="entry name" value="PHD_2"/>
    <property type="match status" value="1"/>
</dbReference>
<dbReference type="InterPro" id="IPR001965">
    <property type="entry name" value="Znf_PHD"/>
</dbReference>
<accession>A0A182V8M1</accession>
<evidence type="ECO:0000256" key="3">
    <source>
        <dbReference type="ARBA" id="ARBA00022833"/>
    </source>
</evidence>
<reference evidence="6" key="1">
    <citation type="submission" date="2020-05" db="UniProtKB">
        <authorList>
            <consortium name="EnsemblMetazoa"/>
        </authorList>
    </citation>
    <scope>IDENTIFICATION</scope>
    <source>
        <strain evidence="6">MAF</strain>
    </source>
</reference>
<dbReference type="InterPro" id="IPR013083">
    <property type="entry name" value="Znf_RING/FYVE/PHD"/>
</dbReference>
<evidence type="ECO:0000256" key="4">
    <source>
        <dbReference type="PROSITE-ProRule" id="PRU00146"/>
    </source>
</evidence>
<dbReference type="PROSITE" id="PS01359">
    <property type="entry name" value="ZF_PHD_1"/>
    <property type="match status" value="1"/>
</dbReference>
<evidence type="ECO:0000256" key="1">
    <source>
        <dbReference type="ARBA" id="ARBA00022723"/>
    </source>
</evidence>
<feature type="domain" description="PHD-type" evidence="5">
    <location>
        <begin position="11"/>
        <end position="59"/>
    </location>
</feature>
<keyword evidence="1" id="KW-0479">Metal-binding</keyword>
<name>A0A182V8M1_ANOME</name>
<protein>
    <recommendedName>
        <fullName evidence="5">PHD-type domain-containing protein</fullName>
    </recommendedName>
</protein>
<keyword evidence="3" id="KW-0862">Zinc</keyword>
<sequence length="217" mass="23758">MANNEESSYEEFICGKCSAACIEEYIVCDECRTAYHAKCIAIDDAAKDQEWFCDKCANATKEQSTSTPTVNRQPADNTMMEISRIFEQMKTCMESGVRQKSAPPQKTCYACNIPGDTDMIECNGCNRYVHLTCLTGRSHGDGGILLRYVPVTLHGPGGRTLNTTALLDEGSTVTLMEHRLVKELGVEGSAKPLCLSWTGGQAQQRVVEYGLGASYAE</sequence>